<evidence type="ECO:0000313" key="2">
    <source>
        <dbReference type="EMBL" id="BAS96267.1"/>
    </source>
</evidence>
<evidence type="ECO:0000313" key="3">
    <source>
        <dbReference type="Proteomes" id="UP000059680"/>
    </source>
</evidence>
<protein>
    <submittedName>
        <fullName evidence="2">Os06g0159450 protein</fullName>
    </submittedName>
</protein>
<proteinExistence type="predicted"/>
<name>A0A0P0WT78_ORYSJ</name>
<feature type="compositionally biased region" description="Low complexity" evidence="1">
    <location>
        <begin position="83"/>
        <end position="95"/>
    </location>
</feature>
<dbReference type="EMBL" id="AP014962">
    <property type="protein sequence ID" value="BAS96267.1"/>
    <property type="molecule type" value="Genomic_DNA"/>
</dbReference>
<reference evidence="2 3" key="2">
    <citation type="journal article" date="2013" name="Plant Cell Physiol.">
        <title>Rice Annotation Project Database (RAP-DB): an integrative and interactive database for rice genomics.</title>
        <authorList>
            <person name="Sakai H."/>
            <person name="Lee S.S."/>
            <person name="Tanaka T."/>
            <person name="Numa H."/>
            <person name="Kim J."/>
            <person name="Kawahara Y."/>
            <person name="Wakimoto H."/>
            <person name="Yang C.C."/>
            <person name="Iwamoto M."/>
            <person name="Abe T."/>
            <person name="Yamada Y."/>
            <person name="Muto A."/>
            <person name="Inokuchi H."/>
            <person name="Ikemura T."/>
            <person name="Matsumoto T."/>
            <person name="Sasaki T."/>
            <person name="Itoh T."/>
        </authorList>
    </citation>
    <scope>NUCLEOTIDE SEQUENCE [LARGE SCALE GENOMIC DNA]</scope>
    <source>
        <strain evidence="3">cv. Nipponbare</strain>
    </source>
</reference>
<organism evidence="2 3">
    <name type="scientific">Oryza sativa subsp. japonica</name>
    <name type="common">Rice</name>
    <dbReference type="NCBI Taxonomy" id="39947"/>
    <lineage>
        <taxon>Eukaryota</taxon>
        <taxon>Viridiplantae</taxon>
        <taxon>Streptophyta</taxon>
        <taxon>Embryophyta</taxon>
        <taxon>Tracheophyta</taxon>
        <taxon>Spermatophyta</taxon>
        <taxon>Magnoliopsida</taxon>
        <taxon>Liliopsida</taxon>
        <taxon>Poales</taxon>
        <taxon>Poaceae</taxon>
        <taxon>BOP clade</taxon>
        <taxon>Oryzoideae</taxon>
        <taxon>Oryzeae</taxon>
        <taxon>Oryzinae</taxon>
        <taxon>Oryza</taxon>
        <taxon>Oryza sativa</taxon>
    </lineage>
</organism>
<dbReference type="AlphaFoldDB" id="A0A0P0WT78"/>
<accession>A0A0P0WT78</accession>
<feature type="non-terminal residue" evidence="2">
    <location>
        <position position="1"/>
    </location>
</feature>
<reference evidence="2 3" key="3">
    <citation type="journal article" date="2013" name="Rice">
        <title>Improvement of the Oryza sativa Nipponbare reference genome using next generation sequence and optical map data.</title>
        <authorList>
            <person name="Kawahara Y."/>
            <person name="de la Bastide M."/>
            <person name="Hamilton J.P."/>
            <person name="Kanamori H."/>
            <person name="McCombie W.R."/>
            <person name="Ouyang S."/>
            <person name="Schwartz D.C."/>
            <person name="Tanaka T."/>
            <person name="Wu J."/>
            <person name="Zhou S."/>
            <person name="Childs K.L."/>
            <person name="Davidson R.M."/>
            <person name="Lin H."/>
            <person name="Quesada-Ocampo L."/>
            <person name="Vaillancourt B."/>
            <person name="Sakai H."/>
            <person name="Lee S.S."/>
            <person name="Kim J."/>
            <person name="Numa H."/>
            <person name="Itoh T."/>
            <person name="Buell C.R."/>
            <person name="Matsumoto T."/>
        </authorList>
    </citation>
    <scope>NUCLEOTIDE SEQUENCE [LARGE SCALE GENOMIC DNA]</scope>
    <source>
        <strain evidence="3">cv. Nipponbare</strain>
    </source>
</reference>
<dbReference type="InParanoid" id="A0A0P0WT78"/>
<gene>
    <name evidence="2" type="ordered locus">Os06g0159450</name>
    <name evidence="2" type="ORF">OSNPB_060159450</name>
</gene>
<dbReference type="PaxDb" id="39947-A0A0P0WT78"/>
<sequence>ALHCDWLEQLRADRIRIPRGAAPPQNSKPKISPKFRTFPLRANANERIPPKFHAYLNTANSPPLNPPPPSLKSKEITRRRRLAFSAAPSSPLLLLDGPHEADGAQVHRREGAEEAAGDQGGAQVGPGHRRREEAPPLQARHRRAP</sequence>
<feature type="compositionally biased region" description="Basic and acidic residues" evidence="1">
    <location>
        <begin position="97"/>
        <end position="112"/>
    </location>
</feature>
<feature type="region of interest" description="Disordered" evidence="1">
    <location>
        <begin position="54"/>
        <end position="145"/>
    </location>
</feature>
<keyword evidence="3" id="KW-1185">Reference proteome</keyword>
<reference evidence="3" key="1">
    <citation type="journal article" date="2005" name="Nature">
        <title>The map-based sequence of the rice genome.</title>
        <authorList>
            <consortium name="International rice genome sequencing project (IRGSP)"/>
            <person name="Matsumoto T."/>
            <person name="Wu J."/>
            <person name="Kanamori H."/>
            <person name="Katayose Y."/>
            <person name="Fujisawa M."/>
            <person name="Namiki N."/>
            <person name="Mizuno H."/>
            <person name="Yamamoto K."/>
            <person name="Antonio B.A."/>
            <person name="Baba T."/>
            <person name="Sakata K."/>
            <person name="Nagamura Y."/>
            <person name="Aoki H."/>
            <person name="Arikawa K."/>
            <person name="Arita K."/>
            <person name="Bito T."/>
            <person name="Chiden Y."/>
            <person name="Fujitsuka N."/>
            <person name="Fukunaka R."/>
            <person name="Hamada M."/>
            <person name="Harada C."/>
            <person name="Hayashi A."/>
            <person name="Hijishita S."/>
            <person name="Honda M."/>
            <person name="Hosokawa S."/>
            <person name="Ichikawa Y."/>
            <person name="Idonuma A."/>
            <person name="Iijima M."/>
            <person name="Ikeda M."/>
            <person name="Ikeno M."/>
            <person name="Ito K."/>
            <person name="Ito S."/>
            <person name="Ito T."/>
            <person name="Ito Y."/>
            <person name="Ito Y."/>
            <person name="Iwabuchi A."/>
            <person name="Kamiya K."/>
            <person name="Karasawa W."/>
            <person name="Kurita K."/>
            <person name="Katagiri S."/>
            <person name="Kikuta A."/>
            <person name="Kobayashi H."/>
            <person name="Kobayashi N."/>
            <person name="Machita K."/>
            <person name="Maehara T."/>
            <person name="Masukawa M."/>
            <person name="Mizubayashi T."/>
            <person name="Mukai Y."/>
            <person name="Nagasaki H."/>
            <person name="Nagata Y."/>
            <person name="Naito S."/>
            <person name="Nakashima M."/>
            <person name="Nakama Y."/>
            <person name="Nakamichi Y."/>
            <person name="Nakamura M."/>
            <person name="Meguro A."/>
            <person name="Negishi M."/>
            <person name="Ohta I."/>
            <person name="Ohta T."/>
            <person name="Okamoto M."/>
            <person name="Ono N."/>
            <person name="Saji S."/>
            <person name="Sakaguchi M."/>
            <person name="Sakai K."/>
            <person name="Shibata M."/>
            <person name="Shimokawa T."/>
            <person name="Song J."/>
            <person name="Takazaki Y."/>
            <person name="Terasawa K."/>
            <person name="Tsugane M."/>
            <person name="Tsuji K."/>
            <person name="Ueda S."/>
            <person name="Waki K."/>
            <person name="Yamagata H."/>
            <person name="Yamamoto M."/>
            <person name="Yamamoto S."/>
            <person name="Yamane H."/>
            <person name="Yoshiki S."/>
            <person name="Yoshihara R."/>
            <person name="Yukawa K."/>
            <person name="Zhong H."/>
            <person name="Yano M."/>
            <person name="Yuan Q."/>
            <person name="Ouyang S."/>
            <person name="Liu J."/>
            <person name="Jones K.M."/>
            <person name="Gansberger K."/>
            <person name="Moffat K."/>
            <person name="Hill J."/>
            <person name="Bera J."/>
            <person name="Fadrosh D."/>
            <person name="Jin S."/>
            <person name="Johri S."/>
            <person name="Kim M."/>
            <person name="Overton L."/>
            <person name="Reardon M."/>
            <person name="Tsitrin T."/>
            <person name="Vuong H."/>
            <person name="Weaver B."/>
            <person name="Ciecko A."/>
            <person name="Tallon L."/>
            <person name="Jackson J."/>
            <person name="Pai G."/>
            <person name="Aken S.V."/>
            <person name="Utterback T."/>
            <person name="Reidmuller S."/>
            <person name="Feldblyum T."/>
            <person name="Hsiao J."/>
            <person name="Zismann V."/>
            <person name="Iobst S."/>
            <person name="de Vazeille A.R."/>
            <person name="Buell C.R."/>
            <person name="Ying K."/>
            <person name="Li Y."/>
            <person name="Lu T."/>
            <person name="Huang Y."/>
            <person name="Zhao Q."/>
            <person name="Feng Q."/>
            <person name="Zhang L."/>
            <person name="Zhu J."/>
            <person name="Weng Q."/>
            <person name="Mu J."/>
            <person name="Lu Y."/>
            <person name="Fan D."/>
            <person name="Liu Y."/>
            <person name="Guan J."/>
            <person name="Zhang Y."/>
            <person name="Yu S."/>
            <person name="Liu X."/>
            <person name="Zhang Y."/>
            <person name="Hong G."/>
            <person name="Han B."/>
            <person name="Choisne N."/>
            <person name="Demange N."/>
            <person name="Orjeda G."/>
            <person name="Samain S."/>
            <person name="Cattolico L."/>
            <person name="Pelletier E."/>
            <person name="Couloux A."/>
            <person name="Segurens B."/>
            <person name="Wincker P."/>
            <person name="D'Hont A."/>
            <person name="Scarpelli C."/>
            <person name="Weissenbach J."/>
            <person name="Salanoubat M."/>
            <person name="Quetier F."/>
            <person name="Yu Y."/>
            <person name="Kim H.R."/>
            <person name="Rambo T."/>
            <person name="Currie J."/>
            <person name="Collura K."/>
            <person name="Luo M."/>
            <person name="Yang T."/>
            <person name="Ammiraju J.S.S."/>
            <person name="Engler F."/>
            <person name="Soderlund C."/>
            <person name="Wing R.A."/>
            <person name="Palmer L.E."/>
            <person name="de la Bastide M."/>
            <person name="Spiegel L."/>
            <person name="Nascimento L."/>
            <person name="Zutavern T."/>
            <person name="O'Shaughnessy A."/>
            <person name="Dike S."/>
            <person name="Dedhia N."/>
            <person name="Preston R."/>
            <person name="Balija V."/>
            <person name="McCombie W.R."/>
            <person name="Chow T."/>
            <person name="Chen H."/>
            <person name="Chung M."/>
            <person name="Chen C."/>
            <person name="Shaw J."/>
            <person name="Wu H."/>
            <person name="Hsiao K."/>
            <person name="Chao Y."/>
            <person name="Chu M."/>
            <person name="Cheng C."/>
            <person name="Hour A."/>
            <person name="Lee P."/>
            <person name="Lin S."/>
            <person name="Lin Y."/>
            <person name="Liou J."/>
            <person name="Liu S."/>
            <person name="Hsing Y."/>
            <person name="Raghuvanshi S."/>
            <person name="Mohanty A."/>
            <person name="Bharti A.K."/>
            <person name="Gaur A."/>
            <person name="Gupta V."/>
            <person name="Kumar D."/>
            <person name="Ravi V."/>
            <person name="Vij S."/>
            <person name="Kapur A."/>
            <person name="Khurana P."/>
            <person name="Khurana P."/>
            <person name="Khurana J.P."/>
            <person name="Tyagi A.K."/>
            <person name="Gaikwad K."/>
            <person name="Singh A."/>
            <person name="Dalal V."/>
            <person name="Srivastava S."/>
            <person name="Dixit A."/>
            <person name="Pal A.K."/>
            <person name="Ghazi I.A."/>
            <person name="Yadav M."/>
            <person name="Pandit A."/>
            <person name="Bhargava A."/>
            <person name="Sureshbabu K."/>
            <person name="Batra K."/>
            <person name="Sharma T.R."/>
            <person name="Mohapatra T."/>
            <person name="Singh N.K."/>
            <person name="Messing J."/>
            <person name="Nelson A.B."/>
            <person name="Fuks G."/>
            <person name="Kavchok S."/>
            <person name="Keizer G."/>
            <person name="Linton E."/>
            <person name="Llaca V."/>
            <person name="Song R."/>
            <person name="Tanyolac B."/>
            <person name="Young S."/>
            <person name="Ho-Il K."/>
            <person name="Hahn J.H."/>
            <person name="Sangsakoo G."/>
            <person name="Vanavichit A."/>
            <person name="de Mattos Luiz.A.T."/>
            <person name="Zimmer P.D."/>
            <person name="Malone G."/>
            <person name="Dellagostin O."/>
            <person name="de Oliveira A.C."/>
            <person name="Bevan M."/>
            <person name="Bancroft I."/>
            <person name="Minx P."/>
            <person name="Cordum H."/>
            <person name="Wilson R."/>
            <person name="Cheng Z."/>
            <person name="Jin W."/>
            <person name="Jiang J."/>
            <person name="Leong S.A."/>
            <person name="Iwama H."/>
            <person name="Gojobori T."/>
            <person name="Itoh T."/>
            <person name="Niimura Y."/>
            <person name="Fujii Y."/>
            <person name="Habara T."/>
            <person name="Sakai H."/>
            <person name="Sato Y."/>
            <person name="Wilson G."/>
            <person name="Kumar K."/>
            <person name="McCouch S."/>
            <person name="Juretic N."/>
            <person name="Hoen D."/>
            <person name="Wright S."/>
            <person name="Bruskiewich R."/>
            <person name="Bureau T."/>
            <person name="Miyao A."/>
            <person name="Hirochika H."/>
            <person name="Nishikawa T."/>
            <person name="Kadowaki K."/>
            <person name="Sugiura M."/>
            <person name="Burr B."/>
            <person name="Sasaki T."/>
        </authorList>
    </citation>
    <scope>NUCLEOTIDE SEQUENCE [LARGE SCALE GENOMIC DNA]</scope>
    <source>
        <strain evidence="3">cv. Nipponbare</strain>
    </source>
</reference>
<dbReference type="Proteomes" id="UP000059680">
    <property type="component" value="Chromosome 6"/>
</dbReference>
<dbReference type="Gramene" id="Os06t0159450-00">
    <property type="protein sequence ID" value="Os06t0159450-00"/>
    <property type="gene ID" value="Os06g0159450"/>
</dbReference>
<evidence type="ECO:0000256" key="1">
    <source>
        <dbReference type="SAM" id="MobiDB-lite"/>
    </source>
</evidence>